<dbReference type="PROSITE" id="PS50004">
    <property type="entry name" value="C2"/>
    <property type="match status" value="1"/>
</dbReference>
<evidence type="ECO:0000256" key="7">
    <source>
        <dbReference type="ARBA" id="ARBA00022737"/>
    </source>
</evidence>
<dbReference type="Gene3D" id="3.30.60.20">
    <property type="match status" value="2"/>
</dbReference>
<keyword evidence="10 14" id="KW-0418">Kinase</keyword>
<feature type="domain" description="Phorbol-ester/DAG-type" evidence="22">
    <location>
        <begin position="100"/>
        <end position="150"/>
    </location>
</feature>
<dbReference type="InterPro" id="IPR017441">
    <property type="entry name" value="Protein_kinase_ATP_BS"/>
</dbReference>
<dbReference type="InterPro" id="IPR002219">
    <property type="entry name" value="PKC_DAG/PE"/>
</dbReference>
<dbReference type="Gene3D" id="2.60.40.150">
    <property type="entry name" value="C2 domain"/>
    <property type="match status" value="1"/>
</dbReference>
<evidence type="ECO:0000256" key="3">
    <source>
        <dbReference type="ARBA" id="ARBA00022527"/>
    </source>
</evidence>
<dbReference type="Proteomes" id="UP000694546">
    <property type="component" value="Chromosome 3"/>
</dbReference>
<dbReference type="SUPFAM" id="SSF56112">
    <property type="entry name" value="Protein kinase-like (PK-like)"/>
    <property type="match status" value="1"/>
</dbReference>
<comment type="cofactor">
    <cofactor evidence="18">
        <name>Ca(2+)</name>
        <dbReference type="ChEBI" id="CHEBI:29108"/>
    </cofactor>
    <text evidence="18">Binds 3 Ca(2+) ions per subunit. The ions are bound to the C2 domain.</text>
</comment>
<evidence type="ECO:0000259" key="23">
    <source>
        <dbReference type="PROSITE" id="PS51285"/>
    </source>
</evidence>
<keyword evidence="11" id="KW-0862">Zinc</keyword>
<feature type="binding site" evidence="17">
    <location>
        <begin position="346"/>
        <end position="354"/>
    </location>
    <ligand>
        <name>ATP</name>
        <dbReference type="ChEBI" id="CHEBI:30616"/>
    </ligand>
</feature>
<dbReference type="SMART" id="SM00239">
    <property type="entry name" value="C2"/>
    <property type="match status" value="1"/>
</dbReference>
<dbReference type="InterPro" id="IPR000719">
    <property type="entry name" value="Prot_kinase_dom"/>
</dbReference>
<dbReference type="InterPro" id="IPR008271">
    <property type="entry name" value="Ser/Thr_kinase_AS"/>
</dbReference>
<dbReference type="GO" id="GO:0004697">
    <property type="term" value="F:diacylglycerol-dependent serine/threonine kinase activity"/>
    <property type="evidence" value="ECO:0007669"/>
    <property type="project" value="UniProtKB-EC"/>
</dbReference>
<evidence type="ECO:0000256" key="4">
    <source>
        <dbReference type="ARBA" id="ARBA00022553"/>
    </source>
</evidence>
<dbReference type="SUPFAM" id="SSF49562">
    <property type="entry name" value="C2 domain (Calcium/lipid-binding domain, CaLB)"/>
    <property type="match status" value="1"/>
</dbReference>
<feature type="domain" description="Phorbol-ester/DAG-type" evidence="22">
    <location>
        <begin position="35"/>
        <end position="85"/>
    </location>
</feature>
<name>A0A8C4Z9A6_GADMO</name>
<keyword evidence="25" id="KW-1185">Reference proteome</keyword>
<evidence type="ECO:0000313" key="25">
    <source>
        <dbReference type="Proteomes" id="UP000694546"/>
    </source>
</evidence>
<feature type="domain" description="Protein kinase" evidence="21">
    <location>
        <begin position="340"/>
        <end position="598"/>
    </location>
</feature>
<dbReference type="GO" id="GO:0005524">
    <property type="term" value="F:ATP binding"/>
    <property type="evidence" value="ECO:0007669"/>
    <property type="project" value="UniProtKB-UniRule"/>
</dbReference>
<feature type="binding site" evidence="17 19">
    <location>
        <position position="369"/>
    </location>
    <ligand>
        <name>ATP</name>
        <dbReference type="ChEBI" id="CHEBI:30616"/>
    </ligand>
</feature>
<feature type="domain" description="AGC-kinase C-terminal" evidence="23">
    <location>
        <begin position="599"/>
        <end position="669"/>
    </location>
</feature>
<dbReference type="CDD" id="cd20833">
    <property type="entry name" value="C1_cPKC_rpt1"/>
    <property type="match status" value="1"/>
</dbReference>
<dbReference type="PROSITE" id="PS00108">
    <property type="entry name" value="PROTEIN_KINASE_ST"/>
    <property type="match status" value="1"/>
</dbReference>
<dbReference type="GeneTree" id="ENSGT00940000156104"/>
<dbReference type="InterPro" id="IPR017892">
    <property type="entry name" value="Pkinase_C"/>
</dbReference>
<evidence type="ECO:0000256" key="6">
    <source>
        <dbReference type="ARBA" id="ARBA00022723"/>
    </source>
</evidence>
<dbReference type="PROSITE" id="PS50011">
    <property type="entry name" value="PROTEIN_KINASE_DOM"/>
    <property type="match status" value="1"/>
</dbReference>
<evidence type="ECO:0000256" key="8">
    <source>
        <dbReference type="ARBA" id="ARBA00022741"/>
    </source>
</evidence>
<dbReference type="GO" id="GO:0005737">
    <property type="term" value="C:cytoplasm"/>
    <property type="evidence" value="ECO:0007669"/>
    <property type="project" value="UniProtKB-SubCell"/>
</dbReference>
<evidence type="ECO:0000256" key="18">
    <source>
        <dbReference type="PIRSR" id="PIRSR000550-4"/>
    </source>
</evidence>
<comment type="catalytic activity">
    <reaction evidence="14">
        <text>L-threonyl-[protein] + ATP = O-phospho-L-threonyl-[protein] + ADP + H(+)</text>
        <dbReference type="Rhea" id="RHEA:46608"/>
        <dbReference type="Rhea" id="RHEA-COMP:11060"/>
        <dbReference type="Rhea" id="RHEA-COMP:11605"/>
        <dbReference type="ChEBI" id="CHEBI:15378"/>
        <dbReference type="ChEBI" id="CHEBI:30013"/>
        <dbReference type="ChEBI" id="CHEBI:30616"/>
        <dbReference type="ChEBI" id="CHEBI:61977"/>
        <dbReference type="ChEBI" id="CHEBI:456216"/>
        <dbReference type="EC" id="2.7.11.13"/>
    </reaction>
</comment>
<keyword evidence="6 18" id="KW-0479">Metal-binding</keyword>
<dbReference type="CDD" id="cd04026">
    <property type="entry name" value="C2_PKC_alpha_gamma"/>
    <property type="match status" value="1"/>
</dbReference>
<evidence type="ECO:0000256" key="17">
    <source>
        <dbReference type="PIRSR" id="PIRSR000550-3"/>
    </source>
</evidence>
<keyword evidence="3 14" id="KW-0723">Serine/threonine-protein kinase</keyword>
<gene>
    <name evidence="24" type="primary">PRKCA</name>
</gene>
<dbReference type="GO" id="GO:0006915">
    <property type="term" value="P:apoptotic process"/>
    <property type="evidence" value="ECO:0007669"/>
    <property type="project" value="UniProtKB-KW"/>
</dbReference>
<dbReference type="CDD" id="cd05587">
    <property type="entry name" value="STKc_cPKC"/>
    <property type="match status" value="1"/>
</dbReference>
<protein>
    <recommendedName>
        <fullName evidence="2 14">Protein kinase C</fullName>
        <ecNumber evidence="2 14">2.7.11.13</ecNumber>
    </recommendedName>
</protein>
<dbReference type="Pfam" id="PF00168">
    <property type="entry name" value="C2"/>
    <property type="match status" value="1"/>
</dbReference>
<dbReference type="PROSITE" id="PS00479">
    <property type="entry name" value="ZF_DAG_PE_1"/>
    <property type="match status" value="2"/>
</dbReference>
<dbReference type="AlphaFoldDB" id="A0A8C4Z9A6"/>
<dbReference type="Gene3D" id="3.30.200.20">
    <property type="entry name" value="Phosphorylase Kinase, domain 1"/>
    <property type="match status" value="2"/>
</dbReference>
<feature type="domain" description="C2" evidence="20">
    <location>
        <begin position="157"/>
        <end position="274"/>
    </location>
</feature>
<feature type="binding site" evidence="18">
    <location>
        <position position="245"/>
    </location>
    <ligand>
        <name>Ca(2+)</name>
        <dbReference type="ChEBI" id="CHEBI:29108"/>
        <label>1</label>
    </ligand>
</feature>
<dbReference type="PRINTS" id="PR00360">
    <property type="entry name" value="C2DOMAIN"/>
</dbReference>
<dbReference type="PIRSF" id="PIRSF000550">
    <property type="entry name" value="PKC_alpha"/>
    <property type="match status" value="1"/>
</dbReference>
<feature type="binding site" evidence="18">
    <location>
        <position position="186"/>
    </location>
    <ligand>
        <name>Ca(2+)</name>
        <dbReference type="ChEBI" id="CHEBI:29108"/>
        <label>1</label>
    </ligand>
</feature>
<keyword evidence="4" id="KW-0597">Phosphoprotein</keyword>
<keyword evidence="9" id="KW-0863">Zinc-finger</keyword>
<feature type="binding site" evidence="18">
    <location>
        <position position="185"/>
    </location>
    <ligand>
        <name>Ca(2+)</name>
        <dbReference type="ChEBI" id="CHEBI:29108"/>
        <label>1</label>
    </ligand>
</feature>
<dbReference type="Ensembl" id="ENSGMOT00000009815.2">
    <property type="protein sequence ID" value="ENSGMOP00000009556.2"/>
    <property type="gene ID" value="ENSGMOG00000023450.1"/>
</dbReference>
<evidence type="ECO:0000256" key="9">
    <source>
        <dbReference type="ARBA" id="ARBA00022771"/>
    </source>
</evidence>
<accession>A0A8C4Z9A6</accession>
<dbReference type="InterPro" id="IPR035892">
    <property type="entry name" value="C2_domain_sf"/>
</dbReference>
<dbReference type="EC" id="2.7.11.13" evidence="2 14"/>
<feature type="active site" description="Proton acceptor" evidence="15">
    <location>
        <position position="464"/>
    </location>
</feature>
<evidence type="ECO:0000313" key="24">
    <source>
        <dbReference type="Ensembl" id="ENSGMOP00000009556.2"/>
    </source>
</evidence>
<dbReference type="SMART" id="SM00133">
    <property type="entry name" value="S_TK_X"/>
    <property type="match status" value="1"/>
</dbReference>
<evidence type="ECO:0000256" key="12">
    <source>
        <dbReference type="ARBA" id="ARBA00022837"/>
    </source>
</evidence>
<feature type="binding site" evidence="18">
    <location>
        <position position="253"/>
    </location>
    <ligand>
        <name>Ca(2+)</name>
        <dbReference type="ChEBI" id="CHEBI:29108"/>
        <label>1</label>
    </ligand>
</feature>
<keyword evidence="5 14" id="KW-0808">Transferase</keyword>
<dbReference type="PROSITE" id="PS50081">
    <property type="entry name" value="ZF_DAG_PE_2"/>
    <property type="match status" value="2"/>
</dbReference>
<feature type="binding site" evidence="18">
    <location>
        <position position="247"/>
    </location>
    <ligand>
        <name>Ca(2+)</name>
        <dbReference type="ChEBI" id="CHEBI:29108"/>
        <label>2</label>
    </ligand>
</feature>
<evidence type="ECO:0000256" key="1">
    <source>
        <dbReference type="ARBA" id="ARBA00005490"/>
    </source>
</evidence>
<dbReference type="InterPro" id="IPR011009">
    <property type="entry name" value="Kinase-like_dom_sf"/>
</dbReference>
<dbReference type="InterPro" id="IPR020454">
    <property type="entry name" value="DAG/PE-bd"/>
</dbReference>
<dbReference type="Pfam" id="PF00130">
    <property type="entry name" value="C1_1"/>
    <property type="match status" value="2"/>
</dbReference>
<dbReference type="SUPFAM" id="SSF57889">
    <property type="entry name" value="Cysteine-rich domain"/>
    <property type="match status" value="2"/>
</dbReference>
<dbReference type="InterPro" id="IPR000961">
    <property type="entry name" value="AGC-kinase_C"/>
</dbReference>
<dbReference type="InterPro" id="IPR014375">
    <property type="entry name" value="Protein_kinase_C_a/b/g"/>
</dbReference>
<dbReference type="Pfam" id="PF00433">
    <property type="entry name" value="Pkinase_C"/>
    <property type="match status" value="1"/>
</dbReference>
<dbReference type="GO" id="GO:0016020">
    <property type="term" value="C:membrane"/>
    <property type="evidence" value="ECO:0007669"/>
    <property type="project" value="UniProtKB-SubCell"/>
</dbReference>
<keyword evidence="8 14" id="KW-0547">Nucleotide-binding</keyword>
<dbReference type="InterPro" id="IPR000008">
    <property type="entry name" value="C2_dom"/>
</dbReference>
<evidence type="ECO:0000256" key="10">
    <source>
        <dbReference type="ARBA" id="ARBA00022777"/>
    </source>
</evidence>
<dbReference type="Pfam" id="PF00069">
    <property type="entry name" value="Pkinase"/>
    <property type="match status" value="1"/>
</dbReference>
<evidence type="ECO:0000256" key="19">
    <source>
        <dbReference type="PROSITE-ProRule" id="PRU10141"/>
    </source>
</evidence>
<keyword evidence="12 18" id="KW-0106">Calcium</keyword>
<dbReference type="GO" id="GO:0008270">
    <property type="term" value="F:zinc ion binding"/>
    <property type="evidence" value="ECO:0007669"/>
    <property type="project" value="UniProtKB-KW"/>
</dbReference>
<feature type="binding site" evidence="18">
    <location>
        <position position="251"/>
    </location>
    <ligand>
        <name>Ca(2+)</name>
        <dbReference type="ChEBI" id="CHEBI:29108"/>
        <label>3</label>
    </ligand>
</feature>
<feature type="binding site" evidence="18">
    <location>
        <position position="246"/>
    </location>
    <ligand>
        <name>Ca(2+)</name>
        <dbReference type="ChEBI" id="CHEBI:29108"/>
        <label>2</label>
    </ligand>
</feature>
<keyword evidence="13 14" id="KW-0067">ATP-binding</keyword>
<dbReference type="PRINTS" id="PR00008">
    <property type="entry name" value="DAGPEDOMAIN"/>
</dbReference>
<evidence type="ECO:0000256" key="11">
    <source>
        <dbReference type="ARBA" id="ARBA00022833"/>
    </source>
</evidence>
<dbReference type="PROSITE" id="PS51285">
    <property type="entry name" value="AGC_KINASE_CTER"/>
    <property type="match status" value="1"/>
</dbReference>
<evidence type="ECO:0000256" key="16">
    <source>
        <dbReference type="PIRSR" id="PIRSR000550-2"/>
    </source>
</evidence>
<feature type="binding site" evidence="18">
    <location>
        <position position="192"/>
    </location>
    <ligand>
        <name>Ca(2+)</name>
        <dbReference type="ChEBI" id="CHEBI:29108"/>
        <label>1</label>
    </ligand>
</feature>
<evidence type="ECO:0000256" key="5">
    <source>
        <dbReference type="ARBA" id="ARBA00022679"/>
    </source>
</evidence>
<dbReference type="GO" id="GO:0005634">
    <property type="term" value="C:nucleus"/>
    <property type="evidence" value="ECO:0007669"/>
    <property type="project" value="UniProtKB-SubCell"/>
</dbReference>
<dbReference type="Gene3D" id="1.10.510.10">
    <property type="entry name" value="Transferase(Phosphotransferase) domain 1"/>
    <property type="match status" value="1"/>
</dbReference>
<evidence type="ECO:0000256" key="15">
    <source>
        <dbReference type="PIRSR" id="PIRSR000550-1"/>
    </source>
</evidence>
<feature type="binding site" evidence="16">
    <location>
        <position position="194"/>
    </location>
    <ligand>
        <name>a 1,2-diacyl-sn-glycero-3-phospho-(1D-myo-inositol-4,5-bisphosphate)</name>
        <dbReference type="ChEBI" id="CHEBI:58456"/>
    </ligand>
</feature>
<dbReference type="PANTHER" id="PTHR24351">
    <property type="entry name" value="RIBOSOMAL PROTEIN S6 KINASE"/>
    <property type="match status" value="1"/>
</dbReference>
<dbReference type="SMART" id="SM00109">
    <property type="entry name" value="C1"/>
    <property type="match status" value="2"/>
</dbReference>
<comment type="similarity">
    <text evidence="1 14">Belongs to the protein kinase superfamily. AGC Ser/Thr protein kinase family. PKC subfamily.</text>
</comment>
<dbReference type="PROSITE" id="PS00107">
    <property type="entry name" value="PROTEIN_KINASE_ATP"/>
    <property type="match status" value="1"/>
</dbReference>
<dbReference type="SMART" id="SM00220">
    <property type="entry name" value="S_TKc"/>
    <property type="match status" value="1"/>
</dbReference>
<evidence type="ECO:0000259" key="20">
    <source>
        <dbReference type="PROSITE" id="PS50004"/>
    </source>
</evidence>
<organism evidence="24 25">
    <name type="scientific">Gadus morhua</name>
    <name type="common">Atlantic cod</name>
    <dbReference type="NCBI Taxonomy" id="8049"/>
    <lineage>
        <taxon>Eukaryota</taxon>
        <taxon>Metazoa</taxon>
        <taxon>Chordata</taxon>
        <taxon>Craniata</taxon>
        <taxon>Vertebrata</taxon>
        <taxon>Euteleostomi</taxon>
        <taxon>Actinopterygii</taxon>
        <taxon>Neopterygii</taxon>
        <taxon>Teleostei</taxon>
        <taxon>Neoteleostei</taxon>
        <taxon>Acanthomorphata</taxon>
        <taxon>Zeiogadaria</taxon>
        <taxon>Gadariae</taxon>
        <taxon>Gadiformes</taxon>
        <taxon>Gadoidei</taxon>
        <taxon>Gadidae</taxon>
        <taxon>Gadus</taxon>
    </lineage>
</organism>
<evidence type="ECO:0000259" key="22">
    <source>
        <dbReference type="PROSITE" id="PS50081"/>
    </source>
</evidence>
<evidence type="ECO:0000259" key="21">
    <source>
        <dbReference type="PROSITE" id="PS50011"/>
    </source>
</evidence>
<evidence type="ECO:0000256" key="13">
    <source>
        <dbReference type="ARBA" id="ARBA00022840"/>
    </source>
</evidence>
<evidence type="ECO:0000256" key="2">
    <source>
        <dbReference type="ARBA" id="ARBA00012429"/>
    </source>
</evidence>
<proteinExistence type="inferred from homology"/>
<keyword evidence="7" id="KW-0677">Repeat</keyword>
<sequence length="679" mass="77795">MADVSSNESSSSSDVANRFARKGALRQKNVYEVKNHKFIARFFRQPTFCSHCTDFIWGFGKQGFQCQVCCFVVHKRCHEFVTFSCPGADKGPDTDDPRTKHKFKIHTYGSPTFCDHCGSLLYGLIHQGMKCDTCDMNVHNQCVMNVPSLCGMDFTERRGRLFLKCEVSGDRLQVTVTEGRNLIPMDPNGLSDPYVKLKLIPDPKNETKQKTKTIRSNLNPTWNETFNFKLKPTDKDRRLSVEVWDWDRTTRNDFMGALSFGVSELIKSPVCGWYKMLCQEEGEYYNVPISEEDDGNEELRLKFEVRAKLGPQKKVITPDDDNHSAYVPSSNLNRVKLEDFHFLAVLGKGSFGKVMLAEMKTSLELYAIKILKKDVVIQDDDVECTMVEKRVLAQQDKPPFLTQLHSCFQTEDRLYFVMEFVNGGDLMYHIQQVGKFKEPQAVFYAAEIAVGLFFLHSKGVIYRDLKLDNVMLDCEGHIKIADFGMCKENMSEEVTTRTFCGTPDYIAPEIIAYQPYGRSVDWWAYGVLLYEMLAGQPPFDGEDEDELFQSIMEHNVSYPKSMSKEAVLICKGLMTKHPSKRLGCGQEGERDIREHAFFRRIDWERLANREIQPPFKPKDCGKAAENFDKFFTRTQPQLTPPDELVIANIDQADFNGFSFINPQFTYPIASLSCITHEIT</sequence>
<evidence type="ECO:0000256" key="14">
    <source>
        <dbReference type="PIRNR" id="PIRNR000550"/>
    </source>
</evidence>
<reference evidence="24" key="1">
    <citation type="submission" date="2025-08" db="UniProtKB">
        <authorList>
            <consortium name="Ensembl"/>
        </authorList>
    </citation>
    <scope>IDENTIFICATION</scope>
</reference>
<reference evidence="24" key="2">
    <citation type="submission" date="2025-09" db="UniProtKB">
        <authorList>
            <consortium name="Ensembl"/>
        </authorList>
    </citation>
    <scope>IDENTIFICATION</scope>
</reference>
<feature type="binding site" evidence="16">
    <location>
        <position position="244"/>
    </location>
    <ligand>
        <name>a 1,2-diacyl-sn-glycero-3-phospho-(1D-myo-inositol-4,5-bisphosphate)</name>
        <dbReference type="ChEBI" id="CHEBI:58456"/>
    </ligand>
</feature>
<dbReference type="CDD" id="cd20836">
    <property type="entry name" value="C1_cPKC_rpt2"/>
    <property type="match status" value="1"/>
</dbReference>
<dbReference type="InterPro" id="IPR046349">
    <property type="entry name" value="C1-like_sf"/>
</dbReference>